<dbReference type="STRING" id="71784.A0A1Y2BLB3"/>
<name>A0A1Y2BLB3_9TREE</name>
<proteinExistence type="predicted"/>
<keyword evidence="3" id="KW-0813">Transport</keyword>
<dbReference type="PANTHER" id="PTHR10527">
    <property type="entry name" value="IMPORTIN BETA"/>
    <property type="match status" value="1"/>
</dbReference>
<comment type="caution">
    <text evidence="9">The sequence shown here is derived from an EMBL/GenBank/DDBJ whole genome shotgun (WGS) entry which is preliminary data.</text>
</comment>
<dbReference type="InterPro" id="IPR040122">
    <property type="entry name" value="Importin_beta"/>
</dbReference>
<evidence type="ECO:0000259" key="8">
    <source>
        <dbReference type="Pfam" id="PF25780"/>
    </source>
</evidence>
<evidence type="ECO:0000256" key="7">
    <source>
        <dbReference type="ARBA" id="ARBA00023242"/>
    </source>
</evidence>
<dbReference type="GO" id="GO:0005737">
    <property type="term" value="C:cytoplasm"/>
    <property type="evidence" value="ECO:0007669"/>
    <property type="project" value="UniProtKB-SubCell"/>
</dbReference>
<keyword evidence="4" id="KW-0963">Cytoplasm</keyword>
<sequence length="813" mass="90039">MSTEHLLGDIGLVLEAVMANEDEPRRMAEAHLRRFTTQQPAEVLLLLAQIGAQGVGGFQVDQRFMATLLLLNLAFRPLPGLFLNQQARLASAPFDVIRELTRQRIETVLCAGLSDEMDIRMRKALGDCCAGWAEKSGVRKRPFMSLPPVLLSLTTSPHPFHRFTPFQLINRVPSLLIDSVSDPIPIEQLAHLILAGIHDPSVDVRVEAIKAMRSLISEALTDTERKQVGAGLVLEAFKILPTLPPDIVHHVLRPFVDLAEYHPNLFLPSLDAIFPYLLSLASPPAALLPSSYSFSPYPMSSMEYDDWEEVAGPATEILASLAELRPNDISFWENGKLGNEIVGLLLGWLVAGLASDDEDCSSWIAESNVDDSDPNYPEQAEETLYRIVFALSESAWEDEHGRHPMMASALLHAQALLQQEDWRCRYAGLAAIWMLIEYGEDDEQASLEAVLPLIAPAARDPHPRVRYAFLECLARTTSARPQMKAQYAERSFEILLELLQDNVSRVRAHAAQAISSFFDHLEEPSQVLPHVENIVRGLLQAFASAPLYVQEQVVDTLGFVAAGTYSAFTSCYRDVMDLFLRILQTPMPIEGRELSGRAIEAAMHCGRAVGKATFSLDAIRLAQVLLKMQGELSENDLRARYVMDGWESMCRILRSDFKPFVPHVFPPLLQEASRKITTRNPIFGTSLLSTDDLVGDELDADSDEVRDKHVALDHLAVFVSVLQSDIEQYYDSILAIAMDGLKATGSSTGGVRRASAHLLAALMSAGTSLGRISAPTDTDPILQALIRRVSLEDEVYSIWKMCDDNACSLRSSH</sequence>
<evidence type="ECO:0000256" key="3">
    <source>
        <dbReference type="ARBA" id="ARBA00022448"/>
    </source>
</evidence>
<keyword evidence="7" id="KW-0539">Nucleus</keyword>
<dbReference type="SUPFAM" id="SSF48371">
    <property type="entry name" value="ARM repeat"/>
    <property type="match status" value="1"/>
</dbReference>
<dbReference type="InterPro" id="IPR057672">
    <property type="entry name" value="TPR_IPO4/5"/>
</dbReference>
<dbReference type="InParanoid" id="A0A1Y2BLB3"/>
<gene>
    <name evidence="9" type="ORF">BCR39DRAFT_510757</name>
</gene>
<feature type="domain" description="IPO4/5-like TPR repeats" evidence="8">
    <location>
        <begin position="121"/>
        <end position="274"/>
    </location>
</feature>
<accession>A0A1Y2BLB3</accession>
<dbReference type="OrthoDB" id="543373at2759"/>
<organism evidence="9 10">
    <name type="scientific">Naematelia encephala</name>
    <dbReference type="NCBI Taxonomy" id="71784"/>
    <lineage>
        <taxon>Eukaryota</taxon>
        <taxon>Fungi</taxon>
        <taxon>Dikarya</taxon>
        <taxon>Basidiomycota</taxon>
        <taxon>Agaricomycotina</taxon>
        <taxon>Tremellomycetes</taxon>
        <taxon>Tremellales</taxon>
        <taxon>Naemateliaceae</taxon>
        <taxon>Naematelia</taxon>
    </lineage>
</organism>
<evidence type="ECO:0000256" key="5">
    <source>
        <dbReference type="ARBA" id="ARBA00022737"/>
    </source>
</evidence>
<evidence type="ECO:0000256" key="1">
    <source>
        <dbReference type="ARBA" id="ARBA00004123"/>
    </source>
</evidence>
<dbReference type="Pfam" id="PF25780">
    <property type="entry name" value="TPR_IPO5"/>
    <property type="match status" value="1"/>
</dbReference>
<protein>
    <submittedName>
        <fullName evidence="9">Armadillo-type protein</fullName>
    </submittedName>
</protein>
<keyword evidence="6" id="KW-0653">Protein transport</keyword>
<keyword evidence="10" id="KW-1185">Reference proteome</keyword>
<dbReference type="Gene3D" id="1.25.10.10">
    <property type="entry name" value="Leucine-rich Repeat Variant"/>
    <property type="match status" value="1"/>
</dbReference>
<keyword evidence="5" id="KW-0677">Repeat</keyword>
<dbReference type="EMBL" id="MCFC01000001">
    <property type="protein sequence ID" value="ORY35556.1"/>
    <property type="molecule type" value="Genomic_DNA"/>
</dbReference>
<evidence type="ECO:0000256" key="2">
    <source>
        <dbReference type="ARBA" id="ARBA00004496"/>
    </source>
</evidence>
<evidence type="ECO:0000256" key="4">
    <source>
        <dbReference type="ARBA" id="ARBA00022490"/>
    </source>
</evidence>
<evidence type="ECO:0000313" key="10">
    <source>
        <dbReference type="Proteomes" id="UP000193986"/>
    </source>
</evidence>
<dbReference type="InterPro" id="IPR011989">
    <property type="entry name" value="ARM-like"/>
</dbReference>
<dbReference type="Proteomes" id="UP000193986">
    <property type="component" value="Unassembled WGS sequence"/>
</dbReference>
<evidence type="ECO:0000256" key="6">
    <source>
        <dbReference type="ARBA" id="ARBA00022927"/>
    </source>
</evidence>
<comment type="subcellular location">
    <subcellularLocation>
        <location evidence="2">Cytoplasm</location>
    </subcellularLocation>
    <subcellularLocation>
        <location evidence="1">Nucleus</location>
    </subcellularLocation>
</comment>
<dbReference type="InterPro" id="IPR016024">
    <property type="entry name" value="ARM-type_fold"/>
</dbReference>
<dbReference type="Pfam" id="PF13646">
    <property type="entry name" value="HEAT_2"/>
    <property type="match status" value="1"/>
</dbReference>
<reference evidence="9 10" key="1">
    <citation type="submission" date="2016-07" db="EMBL/GenBank/DDBJ databases">
        <title>Pervasive Adenine N6-methylation of Active Genes in Fungi.</title>
        <authorList>
            <consortium name="DOE Joint Genome Institute"/>
            <person name="Mondo S.J."/>
            <person name="Dannebaum R.O."/>
            <person name="Kuo R.C."/>
            <person name="Labutti K."/>
            <person name="Haridas S."/>
            <person name="Kuo A."/>
            <person name="Salamov A."/>
            <person name="Ahrendt S.R."/>
            <person name="Lipzen A."/>
            <person name="Sullivan W."/>
            <person name="Andreopoulos W.B."/>
            <person name="Clum A."/>
            <person name="Lindquist E."/>
            <person name="Daum C."/>
            <person name="Ramamoorthy G.K."/>
            <person name="Gryganskyi A."/>
            <person name="Culley D."/>
            <person name="Magnuson J.K."/>
            <person name="James T.Y."/>
            <person name="O'Malley M.A."/>
            <person name="Stajich J.E."/>
            <person name="Spatafora J.W."/>
            <person name="Visel A."/>
            <person name="Grigoriev I.V."/>
        </authorList>
    </citation>
    <scope>NUCLEOTIDE SEQUENCE [LARGE SCALE GENOMIC DNA]</scope>
    <source>
        <strain evidence="9 10">68-887.2</strain>
    </source>
</reference>
<evidence type="ECO:0000313" key="9">
    <source>
        <dbReference type="EMBL" id="ORY35556.1"/>
    </source>
</evidence>
<dbReference type="AlphaFoldDB" id="A0A1Y2BLB3"/>
<dbReference type="FunCoup" id="A0A1Y2BLB3">
    <property type="interactions" value="542"/>
</dbReference>
<dbReference type="GO" id="GO:0006606">
    <property type="term" value="P:protein import into nucleus"/>
    <property type="evidence" value="ECO:0007669"/>
    <property type="project" value="InterPro"/>
</dbReference>